<organism evidence="2 3">
    <name type="scientific">Caballeronia sordidicola</name>
    <name type="common">Burkholderia sordidicola</name>
    <dbReference type="NCBI Taxonomy" id="196367"/>
    <lineage>
        <taxon>Bacteria</taxon>
        <taxon>Pseudomonadati</taxon>
        <taxon>Pseudomonadota</taxon>
        <taxon>Betaproteobacteria</taxon>
        <taxon>Burkholderiales</taxon>
        <taxon>Burkholderiaceae</taxon>
        <taxon>Caballeronia</taxon>
    </lineage>
</organism>
<evidence type="ECO:0000313" key="3">
    <source>
        <dbReference type="Proteomes" id="UP000214720"/>
    </source>
</evidence>
<accession>A0A226X0M9</accession>
<sequence>MQYGARGAPDTGVARNLWTPAASNAAATERPPGTLSGWSLNQIWIVASACASVPGAGESTLNSGFEVIVGQVEAKRNVGVQDASRGTGNSEPLLPEPMQAIRLSG</sequence>
<evidence type="ECO:0000256" key="1">
    <source>
        <dbReference type="SAM" id="MobiDB-lite"/>
    </source>
</evidence>
<feature type="region of interest" description="Disordered" evidence="1">
    <location>
        <begin position="81"/>
        <end position="105"/>
    </location>
</feature>
<dbReference type="AlphaFoldDB" id="A0A226X0M9"/>
<comment type="caution">
    <text evidence="2">The sequence shown here is derived from an EMBL/GenBank/DDBJ whole genome shotgun (WGS) entry which is preliminary data.</text>
</comment>
<name>A0A226X0M9_CABSO</name>
<proteinExistence type="predicted"/>
<evidence type="ECO:0000313" key="2">
    <source>
        <dbReference type="EMBL" id="OXC76982.1"/>
    </source>
</evidence>
<dbReference type="Proteomes" id="UP000214720">
    <property type="component" value="Unassembled WGS sequence"/>
</dbReference>
<protein>
    <submittedName>
        <fullName evidence="2">Uncharacterized protein</fullName>
    </submittedName>
</protein>
<gene>
    <name evidence="2" type="ORF">BSU04_18395</name>
</gene>
<dbReference type="EMBL" id="MTHB01000110">
    <property type="protein sequence ID" value="OXC76982.1"/>
    <property type="molecule type" value="Genomic_DNA"/>
</dbReference>
<reference evidence="3" key="1">
    <citation type="submission" date="2017-01" db="EMBL/GenBank/DDBJ databases">
        <title>Genome Analysis of Deinococcus marmoris KOPRI26562.</title>
        <authorList>
            <person name="Kim J.H."/>
            <person name="Oh H.-M."/>
        </authorList>
    </citation>
    <scope>NUCLEOTIDE SEQUENCE [LARGE SCALE GENOMIC DNA]</scope>
    <source>
        <strain evidence="3">PAMC 26633</strain>
    </source>
</reference>